<dbReference type="GO" id="GO:0045892">
    <property type="term" value="P:negative regulation of DNA-templated transcription"/>
    <property type="evidence" value="ECO:0007669"/>
    <property type="project" value="TreeGrafter"/>
</dbReference>
<sequence length="180" mass="20395">MENNENPKSLKKIDLINEYPHLKDFIPLLDKLNAESPRGVALLSCSYIDELLKNAILAFLIDSEESKKLLEGFNAPLGTFSSRIAMAYSLGLTTEKEHKEILNLKKIRNACAHDFKLSFDDQKIKDLCNNLEYSIKSSGLENVMTSANQLTSSAVMVILNLVNRAHYVGKKKLTRQEWTY</sequence>
<dbReference type="RefSeq" id="WP_093835489.1">
    <property type="nucleotide sequence ID" value="NZ_FOLQ01000066.1"/>
</dbReference>
<accession>A0A1I2IBR2</accession>
<name>A0A1I2IBR2_9BACT</name>
<dbReference type="OrthoDB" id="9814134at2"/>
<evidence type="ECO:0000313" key="1">
    <source>
        <dbReference type="EMBL" id="SFF39772.1"/>
    </source>
</evidence>
<keyword evidence="2" id="KW-1185">Reference proteome</keyword>
<dbReference type="EMBL" id="FOLQ01000066">
    <property type="protein sequence ID" value="SFF39772.1"/>
    <property type="molecule type" value="Genomic_DNA"/>
</dbReference>
<dbReference type="Gene3D" id="1.20.120.330">
    <property type="entry name" value="Nucleotidyltransferases domain 2"/>
    <property type="match status" value="1"/>
</dbReference>
<dbReference type="PANTHER" id="PTHR37941:SF1">
    <property type="entry name" value="FUMARASE E-RELATED"/>
    <property type="match status" value="1"/>
</dbReference>
<reference evidence="1 2" key="1">
    <citation type="submission" date="2016-10" db="EMBL/GenBank/DDBJ databases">
        <authorList>
            <person name="de Groot N.N."/>
        </authorList>
    </citation>
    <scope>NUCLEOTIDE SEQUENCE [LARGE SCALE GENOMIC DNA]</scope>
    <source>
        <strain evidence="1 2">DSM 26130</strain>
    </source>
</reference>
<dbReference type="STRING" id="662367.SAMN05216167_1662"/>
<organism evidence="1 2">
    <name type="scientific">Spirosoma endophyticum</name>
    <dbReference type="NCBI Taxonomy" id="662367"/>
    <lineage>
        <taxon>Bacteria</taxon>
        <taxon>Pseudomonadati</taxon>
        <taxon>Bacteroidota</taxon>
        <taxon>Cytophagia</taxon>
        <taxon>Cytophagales</taxon>
        <taxon>Cytophagaceae</taxon>
        <taxon>Spirosoma</taxon>
    </lineage>
</organism>
<gene>
    <name evidence="1" type="ORF">SAMN05216167_1662</name>
</gene>
<dbReference type="Proteomes" id="UP000198598">
    <property type="component" value="Unassembled WGS sequence"/>
</dbReference>
<evidence type="ECO:0000313" key="2">
    <source>
        <dbReference type="Proteomes" id="UP000198598"/>
    </source>
</evidence>
<dbReference type="InterPro" id="IPR038026">
    <property type="entry name" value="MtlR-like_sf"/>
</dbReference>
<proteinExistence type="predicted"/>
<dbReference type="PANTHER" id="PTHR37941">
    <property type="entry name" value="FUMARASE E-RELATED"/>
    <property type="match status" value="1"/>
</dbReference>
<dbReference type="AlphaFoldDB" id="A0A1I2IBR2"/>
<dbReference type="SUPFAM" id="SSF158668">
    <property type="entry name" value="MtlR-like"/>
    <property type="match status" value="1"/>
</dbReference>
<dbReference type="InterPro" id="IPR007761">
    <property type="entry name" value="MtlR-like"/>
</dbReference>
<protein>
    <submittedName>
        <fullName evidence="1">Mannitol repressor</fullName>
    </submittedName>
</protein>